<comment type="similarity">
    <text evidence="2">Belongs to the GILT family.</text>
</comment>
<evidence type="ECO:0000256" key="6">
    <source>
        <dbReference type="SAM" id="SignalP"/>
    </source>
</evidence>
<evidence type="ECO:0000313" key="7">
    <source>
        <dbReference type="EMBL" id="CAD8055161.1"/>
    </source>
</evidence>
<feature type="signal peptide" evidence="6">
    <location>
        <begin position="1"/>
        <end position="19"/>
    </location>
</feature>
<comment type="subcellular location">
    <subcellularLocation>
        <location evidence="1">Secreted</location>
    </subcellularLocation>
</comment>
<evidence type="ECO:0000256" key="2">
    <source>
        <dbReference type="ARBA" id="ARBA00005679"/>
    </source>
</evidence>
<dbReference type="Proteomes" id="UP000692954">
    <property type="component" value="Unassembled WGS sequence"/>
</dbReference>
<keyword evidence="8" id="KW-1185">Reference proteome</keyword>
<keyword evidence="3" id="KW-0964">Secreted</keyword>
<feature type="chain" id="PRO_5035808339" description="Gamma-interferon-inducible lysosomal thiol reductase" evidence="6">
    <location>
        <begin position="20"/>
        <end position="215"/>
    </location>
</feature>
<protein>
    <recommendedName>
        <fullName evidence="9">Gamma-interferon-inducible lysosomal thiol reductase</fullName>
    </recommendedName>
</protein>
<dbReference type="GO" id="GO:0005576">
    <property type="term" value="C:extracellular region"/>
    <property type="evidence" value="ECO:0007669"/>
    <property type="project" value="UniProtKB-SubCell"/>
</dbReference>
<keyword evidence="4 6" id="KW-0732">Signal</keyword>
<organism evidence="7 8">
    <name type="scientific">Paramecium sonneborni</name>
    <dbReference type="NCBI Taxonomy" id="65129"/>
    <lineage>
        <taxon>Eukaryota</taxon>
        <taxon>Sar</taxon>
        <taxon>Alveolata</taxon>
        <taxon>Ciliophora</taxon>
        <taxon>Intramacronucleata</taxon>
        <taxon>Oligohymenophorea</taxon>
        <taxon>Peniculida</taxon>
        <taxon>Parameciidae</taxon>
        <taxon>Paramecium</taxon>
    </lineage>
</organism>
<evidence type="ECO:0000313" key="8">
    <source>
        <dbReference type="Proteomes" id="UP000692954"/>
    </source>
</evidence>
<dbReference type="EMBL" id="CAJJDN010000009">
    <property type="protein sequence ID" value="CAD8055161.1"/>
    <property type="molecule type" value="Genomic_DNA"/>
</dbReference>
<dbReference type="GO" id="GO:0016671">
    <property type="term" value="F:oxidoreductase activity, acting on a sulfur group of donors, disulfide as acceptor"/>
    <property type="evidence" value="ECO:0007669"/>
    <property type="project" value="InterPro"/>
</dbReference>
<evidence type="ECO:0000256" key="4">
    <source>
        <dbReference type="ARBA" id="ARBA00022729"/>
    </source>
</evidence>
<dbReference type="PANTHER" id="PTHR13234:SF8">
    <property type="entry name" value="GAMMA-INTERFERON-INDUCIBLE LYSOSOMAL THIOL REDUCTASE"/>
    <property type="match status" value="1"/>
</dbReference>
<evidence type="ECO:0008006" key="9">
    <source>
        <dbReference type="Google" id="ProtNLM"/>
    </source>
</evidence>
<dbReference type="OrthoDB" id="958254at2759"/>
<comment type="caution">
    <text evidence="7">The sequence shown here is derived from an EMBL/GenBank/DDBJ whole genome shotgun (WGS) entry which is preliminary data.</text>
</comment>
<keyword evidence="5" id="KW-0325">Glycoprotein</keyword>
<evidence type="ECO:0000256" key="1">
    <source>
        <dbReference type="ARBA" id="ARBA00004613"/>
    </source>
</evidence>
<dbReference type="InterPro" id="IPR004911">
    <property type="entry name" value="Interferon-induced_GILT"/>
</dbReference>
<gene>
    <name evidence="7" type="ORF">PSON_ATCC_30995.1.T0090102</name>
</gene>
<name>A0A8S1KL86_9CILI</name>
<dbReference type="AlphaFoldDB" id="A0A8S1KL86"/>
<dbReference type="PANTHER" id="PTHR13234">
    <property type="entry name" value="GAMMA-INTERFERON INDUCIBLE LYSOSOMAL THIOL REDUCTASE GILT"/>
    <property type="match status" value="1"/>
</dbReference>
<dbReference type="Pfam" id="PF03227">
    <property type="entry name" value="GILT"/>
    <property type="match status" value="1"/>
</dbReference>
<evidence type="ECO:0000256" key="3">
    <source>
        <dbReference type="ARBA" id="ARBA00022525"/>
    </source>
</evidence>
<accession>A0A8S1KL86</accession>
<reference evidence="7" key="1">
    <citation type="submission" date="2021-01" db="EMBL/GenBank/DDBJ databases">
        <authorList>
            <consortium name="Genoscope - CEA"/>
            <person name="William W."/>
        </authorList>
    </citation>
    <scope>NUCLEOTIDE SEQUENCE</scope>
</reference>
<proteinExistence type="inferred from homology"/>
<evidence type="ECO:0000256" key="5">
    <source>
        <dbReference type="ARBA" id="ARBA00023180"/>
    </source>
</evidence>
<sequence length="215" mass="24891">MKNFHLLLVLISTLQISYSEKIRVSLYIESLCPDTTRFIQSSLLKALKTPSFDELVELRFIPYGKASQNQQSNGSIIFKCQHGDLECFGNKLQACGFNVLSAQNEQLKFLICIQKTRKRQIEDFESELKSCLPDLWEGVLKCANGTQGIELLWENGEETLNLDPKLTYVPWVTVNHKFETKAHEMIERNIVQWACQFANKEKEKYIQIEACQEYN</sequence>